<evidence type="ECO:0000313" key="8">
    <source>
        <dbReference type="Proteomes" id="UP000218890"/>
    </source>
</evidence>
<dbReference type="InterPro" id="IPR009915">
    <property type="entry name" value="NnrU_dom"/>
</dbReference>
<dbReference type="GO" id="GO:0016020">
    <property type="term" value="C:membrane"/>
    <property type="evidence" value="ECO:0007669"/>
    <property type="project" value="UniProtKB-SubCell"/>
</dbReference>
<gene>
    <name evidence="7" type="ORF">HH1059_10630</name>
</gene>
<organism evidence="7 8">
    <name type="scientific">Halorhodospira halochloris</name>
    <name type="common">Ectothiorhodospira halochloris</name>
    <dbReference type="NCBI Taxonomy" id="1052"/>
    <lineage>
        <taxon>Bacteria</taxon>
        <taxon>Pseudomonadati</taxon>
        <taxon>Pseudomonadota</taxon>
        <taxon>Gammaproteobacteria</taxon>
        <taxon>Chromatiales</taxon>
        <taxon>Ectothiorhodospiraceae</taxon>
        <taxon>Halorhodospira</taxon>
    </lineage>
</organism>
<feature type="domain" description="NnrU" evidence="6">
    <location>
        <begin position="8"/>
        <end position="194"/>
    </location>
</feature>
<dbReference type="AlphaFoldDB" id="A0A110B546"/>
<accession>A0A110B546</accession>
<keyword evidence="2 5" id="KW-0812">Transmembrane</keyword>
<evidence type="ECO:0000256" key="4">
    <source>
        <dbReference type="ARBA" id="ARBA00023136"/>
    </source>
</evidence>
<dbReference type="KEGG" id="hhk:HH1059_10630"/>
<protein>
    <submittedName>
        <fullName evidence="7">NnrU family protein</fullName>
    </submittedName>
</protein>
<comment type="subcellular location">
    <subcellularLocation>
        <location evidence="1">Membrane</location>
        <topology evidence="1">Multi-pass membrane protein</topology>
    </subcellularLocation>
</comment>
<reference evidence="7" key="1">
    <citation type="submission" date="2016-02" db="EMBL/GenBank/DDBJ databases">
        <title>Halorhodospira halochloris DSM-1059 complete genome, version 2.</title>
        <authorList>
            <person name="Tsukatani Y."/>
        </authorList>
    </citation>
    <scope>NUCLEOTIDE SEQUENCE</scope>
    <source>
        <strain evidence="7">DSM 1059</strain>
    </source>
</reference>
<dbReference type="Pfam" id="PF07298">
    <property type="entry name" value="NnrU"/>
    <property type="match status" value="1"/>
</dbReference>
<proteinExistence type="predicted"/>
<name>A0A110B546_HALHR</name>
<evidence type="ECO:0000259" key="6">
    <source>
        <dbReference type="Pfam" id="PF07298"/>
    </source>
</evidence>
<feature type="transmembrane region" description="Helical" evidence="5">
    <location>
        <begin position="75"/>
        <end position="97"/>
    </location>
</feature>
<feature type="transmembrane region" description="Helical" evidence="5">
    <location>
        <begin position="44"/>
        <end position="63"/>
    </location>
</feature>
<feature type="transmembrane region" description="Helical" evidence="5">
    <location>
        <begin position="132"/>
        <end position="149"/>
    </location>
</feature>
<keyword evidence="8" id="KW-1185">Reference proteome</keyword>
<evidence type="ECO:0000256" key="5">
    <source>
        <dbReference type="SAM" id="Phobius"/>
    </source>
</evidence>
<feature type="transmembrane region" description="Helical" evidence="5">
    <location>
        <begin position="169"/>
        <end position="191"/>
    </location>
</feature>
<evidence type="ECO:0000256" key="2">
    <source>
        <dbReference type="ARBA" id="ARBA00022692"/>
    </source>
</evidence>
<sequence>MNMAMATLIVGLVLFLGAHSSRLLVPGWRAVQIERLGEQRWKGMMALTSLAGLVLLVIGYSLSYPEQNPLWAAPAWLDPILGTLMLFSFILVAAAFVRGSQIHHRLGHPLVAGVAVWALVHLIATGGRPADLALYGLFMLWASAEFISLRRRDLAAGASFSDGRMALDGVAIFAGLVAYLAFVFFLHHFLFGVPAFR</sequence>
<evidence type="ECO:0000256" key="3">
    <source>
        <dbReference type="ARBA" id="ARBA00022989"/>
    </source>
</evidence>
<evidence type="ECO:0000256" key="1">
    <source>
        <dbReference type="ARBA" id="ARBA00004141"/>
    </source>
</evidence>
<evidence type="ECO:0000313" key="7">
    <source>
        <dbReference type="EMBL" id="BAU57761.1"/>
    </source>
</evidence>
<dbReference type="EMBL" id="AP017372">
    <property type="protein sequence ID" value="BAU57761.1"/>
    <property type="molecule type" value="Genomic_DNA"/>
</dbReference>
<dbReference type="Proteomes" id="UP000218890">
    <property type="component" value="Chromosome"/>
</dbReference>
<feature type="transmembrane region" description="Helical" evidence="5">
    <location>
        <begin position="109"/>
        <end position="125"/>
    </location>
</feature>
<keyword evidence="3 5" id="KW-1133">Transmembrane helix</keyword>
<keyword evidence="4 5" id="KW-0472">Membrane</keyword>